<evidence type="ECO:0000313" key="2">
    <source>
        <dbReference type="Proteomes" id="UP000006044"/>
    </source>
</evidence>
<evidence type="ECO:0008006" key="3">
    <source>
        <dbReference type="Google" id="ProtNLM"/>
    </source>
</evidence>
<keyword evidence="2" id="KW-1185">Reference proteome</keyword>
<dbReference type="AlphaFoldDB" id="K0XEH1"/>
<protein>
    <recommendedName>
        <fullName evidence="3">Cytidylate kinase</fullName>
    </recommendedName>
</protein>
<gene>
    <name evidence="1" type="ORF">HMPREF9448_00426</name>
</gene>
<dbReference type="HOGENOM" id="CLU_065155_3_1_10"/>
<organism evidence="1 2">
    <name type="scientific">Barnesiella intestinihominis YIT 11860</name>
    <dbReference type="NCBI Taxonomy" id="742726"/>
    <lineage>
        <taxon>Bacteria</taxon>
        <taxon>Pseudomonadati</taxon>
        <taxon>Bacteroidota</taxon>
        <taxon>Bacteroidia</taxon>
        <taxon>Bacteroidales</taxon>
        <taxon>Barnesiellaceae</taxon>
        <taxon>Barnesiella</taxon>
    </lineage>
</organism>
<dbReference type="eggNOG" id="COG1102">
    <property type="taxonomic scope" value="Bacteria"/>
</dbReference>
<dbReference type="EMBL" id="ADLE01000001">
    <property type="protein sequence ID" value="EJZ66249.1"/>
    <property type="molecule type" value="Genomic_DNA"/>
</dbReference>
<sequence>MNDNLIITIGRQFGSGGREIGKRLADLFGIAYYDKELINEASKSSGLSTEYFEKADERAPSALLNSFSINWLTGAGGIWGDGGLSNEYIFKFQSDVIRHLAETQSCVIVGRCADYILRQYPRCYNVFIHAPLEDRIERIISRSHGMTRKEAIELAEKKNKLRASYYNFYTDKGWGVASSYDLSIDSSILGSEETAIFIRDFIQKKDGMPKWEKKK</sequence>
<proteinExistence type="predicted"/>
<dbReference type="OrthoDB" id="9781180at2"/>
<accession>K0XEH1</accession>
<dbReference type="Gene3D" id="3.40.50.300">
    <property type="entry name" value="P-loop containing nucleotide triphosphate hydrolases"/>
    <property type="match status" value="1"/>
</dbReference>
<reference evidence="1 2" key="1">
    <citation type="submission" date="2012-08" db="EMBL/GenBank/DDBJ databases">
        <title>The Genome Sequence of Barnesiella intestinihominis YIT 11860.</title>
        <authorList>
            <consortium name="The Broad Institute Genome Sequencing Platform"/>
            <person name="Earl A."/>
            <person name="Ward D."/>
            <person name="Feldgarden M."/>
            <person name="Gevers D."/>
            <person name="Morotomi M."/>
            <person name="Walker B."/>
            <person name="Young S.K."/>
            <person name="Zeng Q."/>
            <person name="Gargeya S."/>
            <person name="Fitzgerald M."/>
            <person name="Haas B."/>
            <person name="Abouelleil A."/>
            <person name="Alvarado L."/>
            <person name="Arachchi H.M."/>
            <person name="Berlin A.M."/>
            <person name="Chapman S.B."/>
            <person name="Goldberg J."/>
            <person name="Griggs A."/>
            <person name="Gujja S."/>
            <person name="Hansen M."/>
            <person name="Howarth C."/>
            <person name="Imamovic A."/>
            <person name="Larimer J."/>
            <person name="McCowen C."/>
            <person name="Montmayeur A."/>
            <person name="Murphy C."/>
            <person name="Neiman D."/>
            <person name="Pearson M."/>
            <person name="Priest M."/>
            <person name="Roberts A."/>
            <person name="Saif S."/>
            <person name="Shea T."/>
            <person name="Sisk P."/>
            <person name="Sykes S."/>
            <person name="Wortman J."/>
            <person name="Nusbaum C."/>
            <person name="Birren B."/>
        </authorList>
    </citation>
    <scope>NUCLEOTIDE SEQUENCE [LARGE SCALE GENOMIC DNA]</scope>
    <source>
        <strain evidence="1 2">YIT 11860</strain>
    </source>
</reference>
<dbReference type="SUPFAM" id="SSF52540">
    <property type="entry name" value="P-loop containing nucleoside triphosphate hydrolases"/>
    <property type="match status" value="1"/>
</dbReference>
<dbReference type="RefSeq" id="WP_008860923.1">
    <property type="nucleotide sequence ID" value="NZ_JH815203.1"/>
</dbReference>
<comment type="caution">
    <text evidence="1">The sequence shown here is derived from an EMBL/GenBank/DDBJ whole genome shotgun (WGS) entry which is preliminary data.</text>
</comment>
<dbReference type="Proteomes" id="UP000006044">
    <property type="component" value="Unassembled WGS sequence"/>
</dbReference>
<evidence type="ECO:0000313" key="1">
    <source>
        <dbReference type="EMBL" id="EJZ66249.1"/>
    </source>
</evidence>
<dbReference type="STRING" id="742726.HMPREF9448_00426"/>
<name>K0XEH1_9BACT</name>
<dbReference type="GeneID" id="77847775"/>
<dbReference type="InterPro" id="IPR027417">
    <property type="entry name" value="P-loop_NTPase"/>
</dbReference>
<dbReference type="Pfam" id="PF13189">
    <property type="entry name" value="Cytidylate_kin2"/>
    <property type="match status" value="1"/>
</dbReference>
<dbReference type="PATRIC" id="fig|742726.3.peg.442"/>